<dbReference type="Gene3D" id="1.10.565.10">
    <property type="entry name" value="Retinoid X Receptor"/>
    <property type="match status" value="1"/>
</dbReference>
<dbReference type="Pfam" id="PF00104">
    <property type="entry name" value="Hormone_recep"/>
    <property type="match status" value="1"/>
</dbReference>
<evidence type="ECO:0000256" key="1">
    <source>
        <dbReference type="ARBA" id="ARBA00023015"/>
    </source>
</evidence>
<proteinExistence type="predicted"/>
<name>A0AAN4ZDQ6_9BILA</name>
<dbReference type="Proteomes" id="UP001328107">
    <property type="component" value="Unassembled WGS sequence"/>
</dbReference>
<dbReference type="GO" id="GO:0003700">
    <property type="term" value="F:DNA-binding transcription factor activity"/>
    <property type="evidence" value="ECO:0007669"/>
    <property type="project" value="TreeGrafter"/>
</dbReference>
<protein>
    <recommendedName>
        <fullName evidence="4">NR LBD domain-containing protein</fullName>
    </recommendedName>
</protein>
<keyword evidence="1" id="KW-0805">Transcription regulation</keyword>
<dbReference type="EMBL" id="BTRK01000002">
    <property type="protein sequence ID" value="GMR39308.1"/>
    <property type="molecule type" value="Genomic_DNA"/>
</dbReference>
<keyword evidence="6" id="KW-1185">Reference proteome</keyword>
<dbReference type="PANTHER" id="PTHR46011">
    <property type="entry name" value="NUCLEAR HORMONE RECEPTOR FAMILY MEMBER NHR-86-RELATED"/>
    <property type="match status" value="1"/>
</dbReference>
<dbReference type="PANTHER" id="PTHR46011:SF6">
    <property type="entry name" value="HIGH ZINC ACTIVATED NUCLEAR RECEPTOR PROTEIN"/>
    <property type="match status" value="1"/>
</dbReference>
<dbReference type="GO" id="GO:0005634">
    <property type="term" value="C:nucleus"/>
    <property type="evidence" value="ECO:0007669"/>
    <property type="project" value="TreeGrafter"/>
</dbReference>
<evidence type="ECO:0000259" key="4">
    <source>
        <dbReference type="SMART" id="SM00430"/>
    </source>
</evidence>
<dbReference type="InterPro" id="IPR000536">
    <property type="entry name" value="Nucl_hrmn_rcpt_lig-bd"/>
</dbReference>
<evidence type="ECO:0000256" key="2">
    <source>
        <dbReference type="ARBA" id="ARBA00023163"/>
    </source>
</evidence>
<evidence type="ECO:0000256" key="3">
    <source>
        <dbReference type="ARBA" id="ARBA00023170"/>
    </source>
</evidence>
<dbReference type="SMART" id="SM00430">
    <property type="entry name" value="HOLI"/>
    <property type="match status" value="1"/>
</dbReference>
<sequence length="343" mass="39645">ATLPGLLCNMDIISFRSGHMQSLCGVLQTRQDEGLAASCRQGTGKCSISRENICRSCRFDKSAALGITYDGPMRLRANPPVTLLRRVGKELRLMIARRREREFELIRTIDHLIVPHPREKLFIVRASASTVSTIAMEESLVFFVQAFPSLAKIADKEKELIFKDYFIKLRIVLCFYLTNKLFGDLDYQFFVKMGSVVTCHDDDVPIDFYYPDHHENKEALENSIRSFHDESGPVLMPLFLKSELTEREFFALAALVLSEHEDLAISEYAEKVIRDVRNEILRDLQGYYQTEMGLNNFAVRLGNLMSLAHIILEYQSHYKEIMRYFSTFFEVYNTDKIMNNFVL</sequence>
<evidence type="ECO:0000313" key="5">
    <source>
        <dbReference type="EMBL" id="GMR39308.1"/>
    </source>
</evidence>
<dbReference type="AlphaFoldDB" id="A0AAN4ZDQ6"/>
<gene>
    <name evidence="5" type="ORF">PMAYCL1PPCAC_09503</name>
</gene>
<reference evidence="6" key="1">
    <citation type="submission" date="2022-10" db="EMBL/GenBank/DDBJ databases">
        <title>Genome assembly of Pristionchus species.</title>
        <authorList>
            <person name="Yoshida K."/>
            <person name="Sommer R.J."/>
        </authorList>
    </citation>
    <scope>NUCLEOTIDE SEQUENCE [LARGE SCALE GENOMIC DNA]</scope>
    <source>
        <strain evidence="6">RS5460</strain>
    </source>
</reference>
<organism evidence="5 6">
    <name type="scientific">Pristionchus mayeri</name>
    <dbReference type="NCBI Taxonomy" id="1317129"/>
    <lineage>
        <taxon>Eukaryota</taxon>
        <taxon>Metazoa</taxon>
        <taxon>Ecdysozoa</taxon>
        <taxon>Nematoda</taxon>
        <taxon>Chromadorea</taxon>
        <taxon>Rhabditida</taxon>
        <taxon>Rhabditina</taxon>
        <taxon>Diplogasteromorpha</taxon>
        <taxon>Diplogasteroidea</taxon>
        <taxon>Neodiplogasteridae</taxon>
        <taxon>Pristionchus</taxon>
    </lineage>
</organism>
<accession>A0AAN4ZDQ6</accession>
<evidence type="ECO:0000313" key="6">
    <source>
        <dbReference type="Proteomes" id="UP001328107"/>
    </source>
</evidence>
<feature type="domain" description="NR LBD" evidence="4">
    <location>
        <begin position="130"/>
        <end position="315"/>
    </location>
</feature>
<keyword evidence="2" id="KW-0804">Transcription</keyword>
<comment type="caution">
    <text evidence="5">The sequence shown here is derived from an EMBL/GenBank/DDBJ whole genome shotgun (WGS) entry which is preliminary data.</text>
</comment>
<feature type="non-terminal residue" evidence="5">
    <location>
        <position position="1"/>
    </location>
</feature>
<dbReference type="InterPro" id="IPR035500">
    <property type="entry name" value="NHR-like_dom_sf"/>
</dbReference>
<dbReference type="SUPFAM" id="SSF48508">
    <property type="entry name" value="Nuclear receptor ligand-binding domain"/>
    <property type="match status" value="1"/>
</dbReference>
<keyword evidence="3" id="KW-0675">Receptor</keyword>